<organism evidence="2 3">
    <name type="scientific">Bradyrhizobium algeriense</name>
    <dbReference type="NCBI Taxonomy" id="634784"/>
    <lineage>
        <taxon>Bacteria</taxon>
        <taxon>Pseudomonadati</taxon>
        <taxon>Pseudomonadota</taxon>
        <taxon>Alphaproteobacteria</taxon>
        <taxon>Hyphomicrobiales</taxon>
        <taxon>Nitrobacteraceae</taxon>
        <taxon>Bradyrhizobium</taxon>
    </lineage>
</organism>
<dbReference type="RefSeq" id="WP_334487835.1">
    <property type="nucleotide sequence ID" value="NZ_JAZHRV010000001.1"/>
</dbReference>
<dbReference type="SUPFAM" id="SSF52200">
    <property type="entry name" value="Toll/Interleukin receptor TIR domain"/>
    <property type="match status" value="1"/>
</dbReference>
<keyword evidence="3" id="KW-1185">Reference proteome</keyword>
<comment type="caution">
    <text evidence="2">The sequence shown here is derived from an EMBL/GenBank/DDBJ whole genome shotgun (WGS) entry which is preliminary data.</text>
</comment>
<dbReference type="InterPro" id="IPR035897">
    <property type="entry name" value="Toll_tir_struct_dom_sf"/>
</dbReference>
<name>A0ABU8BM05_9BRAD</name>
<accession>A0ABU8BM05</accession>
<evidence type="ECO:0000259" key="1">
    <source>
        <dbReference type="PROSITE" id="PS50104"/>
    </source>
</evidence>
<proteinExistence type="predicted"/>
<protein>
    <recommendedName>
        <fullName evidence="1">TIR domain-containing protein</fullName>
    </recommendedName>
</protein>
<feature type="domain" description="TIR" evidence="1">
    <location>
        <begin position="2"/>
        <end position="131"/>
    </location>
</feature>
<dbReference type="InterPro" id="IPR000157">
    <property type="entry name" value="TIR_dom"/>
</dbReference>
<sequence length="138" mass="15714">MPERLVFISHAGEDTWIAKQIAREVADCGGRPFLDQADIDIGAEFEDDIRSFLDQAHELIVLFTPWSLDRPYVWAEIGAAWLRGIPIVVVLLGLTPADFQSRPNTPVFLKKRDMLHLNQIDQYLDQLRERVDGGRDNG</sequence>
<dbReference type="PROSITE" id="PS50104">
    <property type="entry name" value="TIR"/>
    <property type="match status" value="1"/>
</dbReference>
<dbReference type="Pfam" id="PF13676">
    <property type="entry name" value="TIR_2"/>
    <property type="match status" value="1"/>
</dbReference>
<dbReference type="EMBL" id="JAZHRV010000001">
    <property type="protein sequence ID" value="MEH2559593.1"/>
    <property type="molecule type" value="Genomic_DNA"/>
</dbReference>
<gene>
    <name evidence="2" type="ORF">V1286_007122</name>
</gene>
<dbReference type="Proteomes" id="UP001364224">
    <property type="component" value="Unassembled WGS sequence"/>
</dbReference>
<evidence type="ECO:0000313" key="3">
    <source>
        <dbReference type="Proteomes" id="UP001364224"/>
    </source>
</evidence>
<reference evidence="2 3" key="1">
    <citation type="submission" date="2024-02" db="EMBL/GenBank/DDBJ databases">
        <title>Adaptive strategies in a cosmopolitan and abundant soil bacterium.</title>
        <authorList>
            <person name="Carini P."/>
        </authorList>
    </citation>
    <scope>NUCLEOTIDE SEQUENCE [LARGE SCALE GENOMIC DNA]</scope>
    <source>
        <strain evidence="2 3">AZCC 1608</strain>
    </source>
</reference>
<dbReference type="Gene3D" id="3.40.50.10140">
    <property type="entry name" value="Toll/interleukin-1 receptor homology (TIR) domain"/>
    <property type="match status" value="1"/>
</dbReference>
<evidence type="ECO:0000313" key="2">
    <source>
        <dbReference type="EMBL" id="MEH2559593.1"/>
    </source>
</evidence>